<keyword evidence="1" id="KW-0812">Transmembrane</keyword>
<reference evidence="2 3" key="1">
    <citation type="submission" date="2021-03" db="EMBL/GenBank/DDBJ databases">
        <authorList>
            <person name="Stanton E."/>
        </authorList>
    </citation>
    <scope>NUCLEOTIDE SEQUENCE [LARGE SCALE GENOMIC DNA]</scope>
    <source>
        <strain evidence="2 3">2020EL-00037</strain>
    </source>
</reference>
<protein>
    <submittedName>
        <fullName evidence="2">Uncharacterized protein</fullName>
    </submittedName>
</protein>
<dbReference type="EMBL" id="JAGKON010000013">
    <property type="protein sequence ID" value="MBQ0600918.1"/>
    <property type="molecule type" value="Genomic_DNA"/>
</dbReference>
<keyword evidence="3" id="KW-1185">Reference proteome</keyword>
<keyword evidence="1" id="KW-0472">Membrane</keyword>
<gene>
    <name evidence="2" type="ORF">J7S78_14055</name>
</gene>
<evidence type="ECO:0000313" key="3">
    <source>
        <dbReference type="Proteomes" id="UP000673434"/>
    </source>
</evidence>
<proteinExistence type="predicted"/>
<evidence type="ECO:0000313" key="2">
    <source>
        <dbReference type="EMBL" id="MBQ0600918.1"/>
    </source>
</evidence>
<dbReference type="RefSeq" id="WP_210846319.1">
    <property type="nucleotide sequence ID" value="NZ_JAGKON010000013.1"/>
</dbReference>
<feature type="transmembrane region" description="Helical" evidence="1">
    <location>
        <begin position="41"/>
        <end position="65"/>
    </location>
</feature>
<feature type="transmembrane region" description="Helical" evidence="1">
    <location>
        <begin position="77"/>
        <end position="97"/>
    </location>
</feature>
<dbReference type="AlphaFoldDB" id="A0AAP2BJW1"/>
<sequence>MFNNKAGLLVGSEYHESLISFIKKESESGRISMKKYHRFTFFKWALVLLCLVSVSAFTTSLYLFIRDGSLSGIAGTAGFGFILIMLTTVLSILSFGLQSKIECIDDRFDDDSLLRLFTHGAPDDVIDNIIRALGRTGELNYAEVYDIYWLCSRTSDGIDKTSLLGEHYEQVKKRVRNRNFIKGHG</sequence>
<organism evidence="2 3">
    <name type="scientific">Klebsiella oxytoca</name>
    <dbReference type="NCBI Taxonomy" id="571"/>
    <lineage>
        <taxon>Bacteria</taxon>
        <taxon>Pseudomonadati</taxon>
        <taxon>Pseudomonadota</taxon>
        <taxon>Gammaproteobacteria</taxon>
        <taxon>Enterobacterales</taxon>
        <taxon>Enterobacteriaceae</taxon>
        <taxon>Klebsiella/Raoultella group</taxon>
        <taxon>Klebsiella</taxon>
    </lineage>
</organism>
<keyword evidence="1" id="KW-1133">Transmembrane helix</keyword>
<evidence type="ECO:0000256" key="1">
    <source>
        <dbReference type="SAM" id="Phobius"/>
    </source>
</evidence>
<accession>A0AAP2BJW1</accession>
<name>A0AAP2BJW1_KLEOX</name>
<dbReference type="Proteomes" id="UP000673434">
    <property type="component" value="Unassembled WGS sequence"/>
</dbReference>
<comment type="caution">
    <text evidence="2">The sequence shown here is derived from an EMBL/GenBank/DDBJ whole genome shotgun (WGS) entry which is preliminary data.</text>
</comment>